<name>A0A8J5VAC3_9HYME</name>
<protein>
    <submittedName>
        <fullName evidence="1">Uncharacterized protein</fullName>
    </submittedName>
</protein>
<reference evidence="1" key="1">
    <citation type="submission" date="2020-03" db="EMBL/GenBank/DDBJ databases">
        <authorList>
            <person name="Chebbi M.A."/>
            <person name="Drezen J.M."/>
        </authorList>
    </citation>
    <scope>NUCLEOTIDE SEQUENCE</scope>
    <source>
        <tissue evidence="1">Whole body</tissue>
    </source>
</reference>
<reference evidence="1" key="2">
    <citation type="submission" date="2021-04" db="EMBL/GenBank/DDBJ databases">
        <title>Genome-wide patterns of bracovirus chromosomal integration into multiple host tissues during parasitism.</title>
        <authorList>
            <person name="Chebbi M.A.C."/>
        </authorList>
    </citation>
    <scope>NUCLEOTIDE SEQUENCE</scope>
    <source>
        <tissue evidence="1">Whole body</tissue>
    </source>
</reference>
<dbReference type="EMBL" id="JAAOIC020000042">
    <property type="protein sequence ID" value="KAG8038643.1"/>
    <property type="molecule type" value="Genomic_DNA"/>
</dbReference>
<comment type="caution">
    <text evidence="1">The sequence shown here is derived from an EMBL/GenBank/DDBJ whole genome shotgun (WGS) entry which is preliminary data.</text>
</comment>
<accession>A0A8J5VAC3</accession>
<evidence type="ECO:0000313" key="2">
    <source>
        <dbReference type="Proteomes" id="UP000729913"/>
    </source>
</evidence>
<proteinExistence type="predicted"/>
<organism evidence="1 2">
    <name type="scientific">Cotesia typhae</name>
    <dbReference type="NCBI Taxonomy" id="2053667"/>
    <lineage>
        <taxon>Eukaryota</taxon>
        <taxon>Metazoa</taxon>
        <taxon>Ecdysozoa</taxon>
        <taxon>Arthropoda</taxon>
        <taxon>Hexapoda</taxon>
        <taxon>Insecta</taxon>
        <taxon>Pterygota</taxon>
        <taxon>Neoptera</taxon>
        <taxon>Endopterygota</taxon>
        <taxon>Hymenoptera</taxon>
        <taxon>Apocrita</taxon>
        <taxon>Ichneumonoidea</taxon>
        <taxon>Braconidae</taxon>
        <taxon>Microgastrinae</taxon>
        <taxon>Cotesia</taxon>
    </lineage>
</organism>
<dbReference type="OrthoDB" id="8191899at2759"/>
<sequence>MNKEWENESEHRNVFRSRVNTSIDIAFEGIDARKIAVITQTTSNSSNTMSRPILSRPRTRVYDCNYDKGESYYKPMMDHLDRKYSARPLFPESRGSFADEIAARRSDIGNIFSRFPKWF</sequence>
<dbReference type="Proteomes" id="UP000729913">
    <property type="component" value="Unassembled WGS sequence"/>
</dbReference>
<evidence type="ECO:0000313" key="1">
    <source>
        <dbReference type="EMBL" id="KAG8038643.1"/>
    </source>
</evidence>
<gene>
    <name evidence="1" type="ORF">G9C98_007350</name>
</gene>
<dbReference type="AlphaFoldDB" id="A0A8J5VAC3"/>
<keyword evidence="2" id="KW-1185">Reference proteome</keyword>